<keyword evidence="5" id="KW-0963">Cytoplasm</keyword>
<dbReference type="GO" id="GO:0005829">
    <property type="term" value="C:cytosol"/>
    <property type="evidence" value="ECO:0007669"/>
    <property type="project" value="TreeGrafter"/>
</dbReference>
<dbReference type="PANTHER" id="PTHR10997:SF8">
    <property type="entry name" value="EXPORTIN-2"/>
    <property type="match status" value="1"/>
</dbReference>
<evidence type="ECO:0000256" key="6">
    <source>
        <dbReference type="ARBA" id="ARBA00022927"/>
    </source>
</evidence>
<evidence type="ECO:0000256" key="2">
    <source>
        <dbReference type="ARBA" id="ARBA00004496"/>
    </source>
</evidence>
<dbReference type="Gene3D" id="1.25.10.10">
    <property type="entry name" value="Leucine-rich Repeat Variant"/>
    <property type="match status" value="1"/>
</dbReference>
<dbReference type="InterPro" id="IPR005043">
    <property type="entry name" value="XPO2_C"/>
</dbReference>
<dbReference type="PROSITE" id="PS50166">
    <property type="entry name" value="IMPORTIN_B_NT"/>
    <property type="match status" value="1"/>
</dbReference>
<evidence type="ECO:0000256" key="5">
    <source>
        <dbReference type="ARBA" id="ARBA00022490"/>
    </source>
</evidence>
<dbReference type="InterPro" id="IPR016024">
    <property type="entry name" value="ARM-type_fold"/>
</dbReference>
<feature type="domain" description="Importin N-terminal" evidence="8">
    <location>
        <begin position="24"/>
        <end position="97"/>
    </location>
</feature>
<dbReference type="GO" id="GO:0006606">
    <property type="term" value="P:protein import into nucleus"/>
    <property type="evidence" value="ECO:0007669"/>
    <property type="project" value="TreeGrafter"/>
</dbReference>
<dbReference type="GO" id="GO:0006611">
    <property type="term" value="P:protein export from nucleus"/>
    <property type="evidence" value="ECO:0007669"/>
    <property type="project" value="TreeGrafter"/>
</dbReference>
<dbReference type="Proteomes" id="UP000298493">
    <property type="component" value="Unassembled WGS sequence"/>
</dbReference>
<keyword evidence="10" id="KW-1185">Reference proteome</keyword>
<dbReference type="InterPro" id="IPR001494">
    <property type="entry name" value="Importin-beta_N"/>
</dbReference>
<dbReference type="FunFam" id="1.25.10.10:FF:000057">
    <property type="entry name" value="Exportin-2 isoform 1"/>
    <property type="match status" value="1"/>
</dbReference>
<dbReference type="Pfam" id="PF03378">
    <property type="entry name" value="CAS_CSE1"/>
    <property type="match status" value="1"/>
</dbReference>
<gene>
    <name evidence="9" type="ORF">E6O75_ATG07752</name>
</gene>
<dbReference type="SMART" id="SM00913">
    <property type="entry name" value="IBN_N"/>
    <property type="match status" value="1"/>
</dbReference>
<comment type="similarity">
    <text evidence="3">Belongs to the XPO2/CSE1 family.</text>
</comment>
<dbReference type="GO" id="GO:0031267">
    <property type="term" value="F:small GTPase binding"/>
    <property type="evidence" value="ECO:0007669"/>
    <property type="project" value="InterPro"/>
</dbReference>
<evidence type="ECO:0000259" key="8">
    <source>
        <dbReference type="PROSITE" id="PS50166"/>
    </source>
</evidence>
<dbReference type="InterPro" id="IPR011989">
    <property type="entry name" value="ARM-like"/>
</dbReference>
<reference evidence="9 10" key="1">
    <citation type="submission" date="2019-04" db="EMBL/GenBank/DDBJ databases">
        <title>High contiguity whole genome sequence and gene annotation resource for two Venturia nashicola isolates.</title>
        <authorList>
            <person name="Prokchorchik M."/>
            <person name="Won K."/>
            <person name="Lee Y."/>
            <person name="Choi E.D."/>
            <person name="Segonzac C."/>
            <person name="Sohn K.H."/>
        </authorList>
    </citation>
    <scope>NUCLEOTIDE SEQUENCE [LARGE SCALE GENOMIC DNA]</scope>
    <source>
        <strain evidence="9 10">PRI2</strain>
    </source>
</reference>
<proteinExistence type="inferred from homology"/>
<keyword evidence="4" id="KW-0813">Transport</keyword>
<accession>A0A4Z1NZM1</accession>
<dbReference type="Pfam" id="PF03810">
    <property type="entry name" value="IBN_N"/>
    <property type="match status" value="1"/>
</dbReference>
<dbReference type="GO" id="GO:0005049">
    <property type="term" value="F:nuclear export signal receptor activity"/>
    <property type="evidence" value="ECO:0007669"/>
    <property type="project" value="TreeGrafter"/>
</dbReference>
<keyword evidence="6" id="KW-0653">Protein transport</keyword>
<keyword evidence="7" id="KW-0539">Nucleus</keyword>
<evidence type="ECO:0000313" key="10">
    <source>
        <dbReference type="Proteomes" id="UP000298493"/>
    </source>
</evidence>
<dbReference type="EMBL" id="SNSC02000011">
    <property type="protein sequence ID" value="TID20292.1"/>
    <property type="molecule type" value="Genomic_DNA"/>
</dbReference>
<dbReference type="PANTHER" id="PTHR10997">
    <property type="entry name" value="IMPORTIN-7, 8, 11"/>
    <property type="match status" value="1"/>
</dbReference>
<evidence type="ECO:0000256" key="7">
    <source>
        <dbReference type="ARBA" id="ARBA00023242"/>
    </source>
</evidence>
<dbReference type="STRING" id="86259.A0A4Z1NZM1"/>
<dbReference type="Pfam" id="PF08506">
    <property type="entry name" value="Cse1"/>
    <property type="match status" value="1"/>
</dbReference>
<dbReference type="AlphaFoldDB" id="A0A4Z1NZM1"/>
<comment type="caution">
    <text evidence="9">The sequence shown here is derived from an EMBL/GenBank/DDBJ whole genome shotgun (WGS) entry which is preliminary data.</text>
</comment>
<evidence type="ECO:0000256" key="4">
    <source>
        <dbReference type="ARBA" id="ARBA00022448"/>
    </source>
</evidence>
<organism evidence="9 10">
    <name type="scientific">Venturia nashicola</name>
    <dbReference type="NCBI Taxonomy" id="86259"/>
    <lineage>
        <taxon>Eukaryota</taxon>
        <taxon>Fungi</taxon>
        <taxon>Dikarya</taxon>
        <taxon>Ascomycota</taxon>
        <taxon>Pezizomycotina</taxon>
        <taxon>Dothideomycetes</taxon>
        <taxon>Pleosporomycetidae</taxon>
        <taxon>Venturiales</taxon>
        <taxon>Venturiaceae</taxon>
        <taxon>Venturia</taxon>
    </lineage>
</organism>
<comment type="subcellular location">
    <subcellularLocation>
        <location evidence="2">Cytoplasm</location>
    </subcellularLocation>
    <subcellularLocation>
        <location evidence="1">Nucleus</location>
    </subcellularLocation>
</comment>
<evidence type="ECO:0000256" key="3">
    <source>
        <dbReference type="ARBA" id="ARBA00008669"/>
    </source>
</evidence>
<evidence type="ECO:0000256" key="1">
    <source>
        <dbReference type="ARBA" id="ARBA00004123"/>
    </source>
</evidence>
<name>A0A4Z1NZM1_9PEZI</name>
<evidence type="ECO:0000313" key="9">
    <source>
        <dbReference type="EMBL" id="TID20292.1"/>
    </source>
</evidence>
<dbReference type="InterPro" id="IPR013713">
    <property type="entry name" value="XPO2_central"/>
</dbReference>
<protein>
    <submittedName>
        <fullName evidence="9">Cse1-domain-containing protein</fullName>
    </submittedName>
</protein>
<sequence>MAANLQNIIQLLEASQVPSQTKQAEAALKLEEDKAGFSINLLQIVAAADTPPHVRLGAALAFKNFIRRNWVDAAGNYKLKESEVHAIKSELIGLMTIVPTTIQIQLGEAVSLIAESDFWERWDTLVDDLASRLTSDNALVNNGVLQVAHSIFKRWRPLFRSDELFTEINHVLSKFSRPFLLLLQHTDQAITRNENNKVALEQNFSTLNLIVKIFYDLSSQDLPPDFEENLSDICAILHKYLAYDNPLLHSGDDTEAGVQEYVKAGIFEVLTLYVQKYEDAFGTLLHQFIGSSWQFLTSIGAETKYDVLVSKALQFLTAVASIQAHAQSFNNEATLNEVVEKVVLPNLALRESDLELFEDEPIEFIRRDLEGSDSDTRRRAATDFLKKLMEQYEKLVTDVVTKYINHYIQDYASNRGENWRSKDTAVYLFCSIATKGASTAAKGVQTTNAYVDVLDFFQKNIAEDLTGANVHPILQVDSIKFIYVFRSQFTQQHWHAAFPLLVRHLNSSNYVIYTYAAIAVERALYLTTEDKQPIIPKAEVLALSKDLLQHLFKLIQKESAPEKIQENEFLMRCVMRVLIVIGEGIVPITDLVLRNFTNITMVIRHNPSNPRFYYYHFEGIGALVRFAAPADPDKLENTLYDPFAAVLQADVQEFMPYVFQIFAALLEANPSGTLGEYYQQLIQPVLMPSLWDSKGNVPALVRLLSAMITRGSDYIVSHSQVEPILGIFQKLITTRAHESYGFDLLEAVVGTFSADVLAPYFPTIISLMLARLSSSKTENFTSRFVRFYHFVSARDDKGLGTDFFIRISDGVQHDVFKPLYLTIILPDTQKLTRPFDRKTAVVSFTKILADSQAFIDRYQKGWALTCEALLKLLVNPPVATANDDIIADQDVDDLSFGVGFTQLNTCRKLPQDRFPEIKDVKVWAGTYLNGADKRHSGRIGQYVNSRLSPEARSALTQVMS</sequence>
<dbReference type="GO" id="GO:0005635">
    <property type="term" value="C:nuclear envelope"/>
    <property type="evidence" value="ECO:0007669"/>
    <property type="project" value="TreeGrafter"/>
</dbReference>
<dbReference type="SUPFAM" id="SSF48371">
    <property type="entry name" value="ARM repeat"/>
    <property type="match status" value="1"/>
</dbReference>